<dbReference type="EMBL" id="ABEU02000004">
    <property type="status" value="NOT_ANNOTATED_CDS"/>
    <property type="molecule type" value="Genomic_DNA"/>
</dbReference>
<dbReference type="EnsemblPlants" id="Pp3c4_3900V3.4">
    <property type="protein sequence ID" value="Pp3c4_3900V3.4"/>
    <property type="gene ID" value="Pp3c4_3900"/>
</dbReference>
<evidence type="ECO:0000259" key="1">
    <source>
        <dbReference type="PROSITE" id="PS51352"/>
    </source>
</evidence>
<gene>
    <name evidence="2" type="primary">LOC112281907</name>
</gene>
<protein>
    <recommendedName>
        <fullName evidence="1">Thioredoxin domain-containing protein</fullName>
    </recommendedName>
</protein>
<feature type="domain" description="Thioredoxin" evidence="1">
    <location>
        <begin position="83"/>
        <end position="221"/>
    </location>
</feature>
<reference evidence="2" key="3">
    <citation type="submission" date="2020-12" db="UniProtKB">
        <authorList>
            <consortium name="EnsemblPlants"/>
        </authorList>
    </citation>
    <scope>IDENTIFICATION</scope>
</reference>
<dbReference type="Pfam" id="PF00085">
    <property type="entry name" value="Thioredoxin"/>
    <property type="match status" value="1"/>
</dbReference>
<dbReference type="InParanoid" id="A0A7I4DQM3"/>
<dbReference type="FunCoup" id="A0A7I4DQM3">
    <property type="interactions" value="978"/>
</dbReference>
<evidence type="ECO:0000313" key="3">
    <source>
        <dbReference type="Proteomes" id="UP000006727"/>
    </source>
</evidence>
<accession>A0A7I4DQM3</accession>
<dbReference type="InterPro" id="IPR036249">
    <property type="entry name" value="Thioredoxin-like_sf"/>
</dbReference>
<reference evidence="2 3" key="1">
    <citation type="journal article" date="2008" name="Science">
        <title>The Physcomitrella genome reveals evolutionary insights into the conquest of land by plants.</title>
        <authorList>
            <person name="Rensing S."/>
            <person name="Lang D."/>
            <person name="Zimmer A."/>
            <person name="Terry A."/>
            <person name="Salamov A."/>
            <person name="Shapiro H."/>
            <person name="Nishiyama T."/>
            <person name="Perroud P.-F."/>
            <person name="Lindquist E."/>
            <person name="Kamisugi Y."/>
            <person name="Tanahashi T."/>
            <person name="Sakakibara K."/>
            <person name="Fujita T."/>
            <person name="Oishi K."/>
            <person name="Shin-I T."/>
            <person name="Kuroki Y."/>
            <person name="Toyoda A."/>
            <person name="Suzuki Y."/>
            <person name="Hashimoto A."/>
            <person name="Yamaguchi K."/>
            <person name="Sugano A."/>
            <person name="Kohara Y."/>
            <person name="Fujiyama A."/>
            <person name="Anterola A."/>
            <person name="Aoki S."/>
            <person name="Ashton N."/>
            <person name="Barbazuk W.B."/>
            <person name="Barker E."/>
            <person name="Bennetzen J."/>
            <person name="Bezanilla M."/>
            <person name="Blankenship R."/>
            <person name="Cho S.H."/>
            <person name="Dutcher S."/>
            <person name="Estelle M."/>
            <person name="Fawcett J.A."/>
            <person name="Gundlach H."/>
            <person name="Hanada K."/>
            <person name="Heyl A."/>
            <person name="Hicks K.A."/>
            <person name="Hugh J."/>
            <person name="Lohr M."/>
            <person name="Mayer K."/>
            <person name="Melkozernov A."/>
            <person name="Murata T."/>
            <person name="Nelson D."/>
            <person name="Pils B."/>
            <person name="Prigge M."/>
            <person name="Reiss B."/>
            <person name="Renner T."/>
            <person name="Rombauts S."/>
            <person name="Rushton P."/>
            <person name="Sanderfoot A."/>
            <person name="Schween G."/>
            <person name="Shiu S.-H."/>
            <person name="Stueber K."/>
            <person name="Theodoulou F.L."/>
            <person name="Tu H."/>
            <person name="Van de Peer Y."/>
            <person name="Verrier P.J."/>
            <person name="Waters E."/>
            <person name="Wood A."/>
            <person name="Yang L."/>
            <person name="Cove D."/>
            <person name="Cuming A."/>
            <person name="Hasebe M."/>
            <person name="Lucas S."/>
            <person name="Mishler D.B."/>
            <person name="Reski R."/>
            <person name="Grigoriev I."/>
            <person name="Quatrano R.S."/>
            <person name="Boore J.L."/>
        </authorList>
    </citation>
    <scope>NUCLEOTIDE SEQUENCE [LARGE SCALE GENOMIC DNA]</scope>
    <source>
        <strain evidence="2 3">cv. Gransden 2004</strain>
    </source>
</reference>
<dbReference type="SUPFAM" id="SSF52833">
    <property type="entry name" value="Thioredoxin-like"/>
    <property type="match status" value="1"/>
</dbReference>
<dbReference type="InterPro" id="IPR044176">
    <property type="entry name" value="TRL4_chloroplastic"/>
</dbReference>
<dbReference type="InterPro" id="IPR013766">
    <property type="entry name" value="Thioredoxin_domain"/>
</dbReference>
<dbReference type="PROSITE" id="PS51352">
    <property type="entry name" value="THIOREDOXIN_2"/>
    <property type="match status" value="1"/>
</dbReference>
<dbReference type="PANTHER" id="PTHR47912:SF1">
    <property type="entry name" value="THIOREDOXIN-LIKE 4, CHLOROPLASTIC"/>
    <property type="match status" value="1"/>
</dbReference>
<organism evidence="2 3">
    <name type="scientific">Physcomitrium patens</name>
    <name type="common">Spreading-leaved earth moss</name>
    <name type="synonym">Physcomitrella patens</name>
    <dbReference type="NCBI Taxonomy" id="3218"/>
    <lineage>
        <taxon>Eukaryota</taxon>
        <taxon>Viridiplantae</taxon>
        <taxon>Streptophyta</taxon>
        <taxon>Embryophyta</taxon>
        <taxon>Bryophyta</taxon>
        <taxon>Bryophytina</taxon>
        <taxon>Bryopsida</taxon>
        <taxon>Funariidae</taxon>
        <taxon>Funariales</taxon>
        <taxon>Funariaceae</taxon>
        <taxon>Physcomitrium</taxon>
    </lineage>
</organism>
<proteinExistence type="predicted"/>
<dbReference type="Proteomes" id="UP000006727">
    <property type="component" value="Chromosome 4"/>
</dbReference>
<reference evidence="2 3" key="2">
    <citation type="journal article" date="2018" name="Plant J.">
        <title>The Physcomitrella patens chromosome-scale assembly reveals moss genome structure and evolution.</title>
        <authorList>
            <person name="Lang D."/>
            <person name="Ullrich K.K."/>
            <person name="Murat F."/>
            <person name="Fuchs J."/>
            <person name="Jenkins J."/>
            <person name="Haas F.B."/>
            <person name="Piednoel M."/>
            <person name="Gundlach H."/>
            <person name="Van Bel M."/>
            <person name="Meyberg R."/>
            <person name="Vives C."/>
            <person name="Morata J."/>
            <person name="Symeonidi A."/>
            <person name="Hiss M."/>
            <person name="Muchero W."/>
            <person name="Kamisugi Y."/>
            <person name="Saleh O."/>
            <person name="Blanc G."/>
            <person name="Decker E.L."/>
            <person name="van Gessel N."/>
            <person name="Grimwood J."/>
            <person name="Hayes R.D."/>
            <person name="Graham S.W."/>
            <person name="Gunter L.E."/>
            <person name="McDaniel S.F."/>
            <person name="Hoernstein S.N.W."/>
            <person name="Larsson A."/>
            <person name="Li F.W."/>
            <person name="Perroud P.F."/>
            <person name="Phillips J."/>
            <person name="Ranjan P."/>
            <person name="Rokshar D.S."/>
            <person name="Rothfels C.J."/>
            <person name="Schneider L."/>
            <person name="Shu S."/>
            <person name="Stevenson D.W."/>
            <person name="Thummler F."/>
            <person name="Tillich M."/>
            <person name="Villarreal Aguilar J.C."/>
            <person name="Widiez T."/>
            <person name="Wong G.K."/>
            <person name="Wymore A."/>
            <person name="Zhang Y."/>
            <person name="Zimmer A.D."/>
            <person name="Quatrano R.S."/>
            <person name="Mayer K.F.X."/>
            <person name="Goodstein D."/>
            <person name="Casacuberta J.M."/>
            <person name="Vandepoele K."/>
            <person name="Reski R."/>
            <person name="Cuming A.C."/>
            <person name="Tuskan G.A."/>
            <person name="Maumus F."/>
            <person name="Salse J."/>
            <person name="Schmutz J."/>
            <person name="Rensing S.A."/>
        </authorList>
    </citation>
    <scope>NUCLEOTIDE SEQUENCE [LARGE SCALE GENOMIC DNA]</scope>
    <source>
        <strain evidence="2 3">cv. Gransden 2004</strain>
    </source>
</reference>
<keyword evidence="3" id="KW-1185">Reference proteome</keyword>
<dbReference type="Gramene" id="Pp3c4_3900V3.4">
    <property type="protein sequence ID" value="Pp3c4_3900V3.4"/>
    <property type="gene ID" value="Pp3c4_3900"/>
</dbReference>
<dbReference type="PANTHER" id="PTHR47912">
    <property type="entry name" value="THIOREDOXIN-LIKE 4, CHLOROPLASTIC"/>
    <property type="match status" value="1"/>
</dbReference>
<dbReference type="Gene3D" id="3.40.30.10">
    <property type="entry name" value="Glutaredoxin"/>
    <property type="match status" value="1"/>
</dbReference>
<sequence>MEVVLVAGACVNPTSLSSVDRTLSVRYEASTKSSECHVTVRNSSFLGGTFSSKGLLSNSKKCRRVPSALLNSHEYKKKKLEKLFLKEMGSDDESDTTDEDLCPIECVREITTLRELEHIIQESKSAGDLVVVDFFRTSCGTCRYIEKGFQKLCKGAGNGEASVVFVKHNVVNEYDEQSDIAERLRIKIVPLFHFYKNGNLVASFATRDKARILQTIYKHLDVTQTIEEWSDIHGLALVRLKWVERTRNKQSCK</sequence>
<name>A0A7I4DQM3_PHYPA</name>
<dbReference type="AlphaFoldDB" id="A0A7I4DQM3"/>
<evidence type="ECO:0000313" key="2">
    <source>
        <dbReference type="EnsemblPlants" id="Pp3c4_3900V3.4"/>
    </source>
</evidence>
<dbReference type="CDD" id="cd02947">
    <property type="entry name" value="TRX_family"/>
    <property type="match status" value="1"/>
</dbReference>